<dbReference type="InterPro" id="IPR036909">
    <property type="entry name" value="Cyt_c-like_dom_sf"/>
</dbReference>
<dbReference type="SUPFAM" id="SSF46626">
    <property type="entry name" value="Cytochrome c"/>
    <property type="match status" value="1"/>
</dbReference>
<dbReference type="InterPro" id="IPR009056">
    <property type="entry name" value="Cyt_c-like_dom"/>
</dbReference>
<evidence type="ECO:0000313" key="5">
    <source>
        <dbReference type="EMBL" id="SVB91674.1"/>
    </source>
</evidence>
<evidence type="ECO:0000256" key="3">
    <source>
        <dbReference type="ARBA" id="ARBA00023004"/>
    </source>
</evidence>
<dbReference type="Gene3D" id="1.10.760.10">
    <property type="entry name" value="Cytochrome c-like domain"/>
    <property type="match status" value="1"/>
</dbReference>
<dbReference type="AlphaFoldDB" id="A0A382HW97"/>
<evidence type="ECO:0000256" key="1">
    <source>
        <dbReference type="ARBA" id="ARBA00022617"/>
    </source>
</evidence>
<keyword evidence="2" id="KW-0479">Metal-binding</keyword>
<feature type="non-terminal residue" evidence="5">
    <location>
        <position position="1"/>
    </location>
</feature>
<evidence type="ECO:0000256" key="2">
    <source>
        <dbReference type="ARBA" id="ARBA00022723"/>
    </source>
</evidence>
<keyword evidence="3" id="KW-0408">Iron</keyword>
<dbReference type="GO" id="GO:0020037">
    <property type="term" value="F:heme binding"/>
    <property type="evidence" value="ECO:0007669"/>
    <property type="project" value="InterPro"/>
</dbReference>
<protein>
    <recommendedName>
        <fullName evidence="4">Cytochrome c domain-containing protein</fullName>
    </recommendedName>
</protein>
<dbReference type="GO" id="GO:0009055">
    <property type="term" value="F:electron transfer activity"/>
    <property type="evidence" value="ECO:0007669"/>
    <property type="project" value="InterPro"/>
</dbReference>
<dbReference type="GO" id="GO:0046872">
    <property type="term" value="F:metal ion binding"/>
    <property type="evidence" value="ECO:0007669"/>
    <property type="project" value="UniProtKB-KW"/>
</dbReference>
<sequence length="175" mass="19761">QRSAYDAFVYLNRIPAKADEGEEILDFTARVYSLLANQEGRVLIKLPKGMGREAYLGYKTFMRTDAKVSNGNCVTCHTPEKFTDLKKHVVNQNGKALPTPSLRNLAKRKVNIAKVLQSKLAAAKKPDASKDYKLMKLNKTDLTHLEAFLKQMNDVDDKTFRELILKSNVLDTSIE</sequence>
<dbReference type="EMBL" id="UINC01063734">
    <property type="protein sequence ID" value="SVB91674.1"/>
    <property type="molecule type" value="Genomic_DNA"/>
</dbReference>
<reference evidence="5" key="1">
    <citation type="submission" date="2018-05" db="EMBL/GenBank/DDBJ databases">
        <authorList>
            <person name="Lanie J.A."/>
            <person name="Ng W.-L."/>
            <person name="Kazmierczak K.M."/>
            <person name="Andrzejewski T.M."/>
            <person name="Davidsen T.M."/>
            <person name="Wayne K.J."/>
            <person name="Tettelin H."/>
            <person name="Glass J.I."/>
            <person name="Rusch D."/>
            <person name="Podicherti R."/>
            <person name="Tsui H.-C.T."/>
            <person name="Winkler M.E."/>
        </authorList>
    </citation>
    <scope>NUCLEOTIDE SEQUENCE</scope>
</reference>
<organism evidence="5">
    <name type="scientific">marine metagenome</name>
    <dbReference type="NCBI Taxonomy" id="408172"/>
    <lineage>
        <taxon>unclassified sequences</taxon>
        <taxon>metagenomes</taxon>
        <taxon>ecological metagenomes</taxon>
    </lineage>
</organism>
<gene>
    <name evidence="5" type="ORF">METZ01_LOCUS244528</name>
</gene>
<feature type="domain" description="Cytochrome c" evidence="4">
    <location>
        <begin position="52"/>
        <end position="153"/>
    </location>
</feature>
<keyword evidence="1" id="KW-0349">Heme</keyword>
<proteinExistence type="predicted"/>
<evidence type="ECO:0000259" key="4">
    <source>
        <dbReference type="PROSITE" id="PS51007"/>
    </source>
</evidence>
<dbReference type="PROSITE" id="PS51007">
    <property type="entry name" value="CYTC"/>
    <property type="match status" value="1"/>
</dbReference>
<accession>A0A382HW97</accession>
<name>A0A382HW97_9ZZZZ</name>